<gene>
    <name evidence="4" type="ORF">HPP92_024535</name>
</gene>
<dbReference type="Pfam" id="PF20430">
    <property type="entry name" value="Eplus_motif"/>
    <property type="match status" value="1"/>
</dbReference>
<organism evidence="4 5">
    <name type="scientific">Vanilla planifolia</name>
    <name type="common">Vanilla</name>
    <dbReference type="NCBI Taxonomy" id="51239"/>
    <lineage>
        <taxon>Eukaryota</taxon>
        <taxon>Viridiplantae</taxon>
        <taxon>Streptophyta</taxon>
        <taxon>Embryophyta</taxon>
        <taxon>Tracheophyta</taxon>
        <taxon>Spermatophyta</taxon>
        <taxon>Magnoliopsida</taxon>
        <taxon>Liliopsida</taxon>
        <taxon>Asparagales</taxon>
        <taxon>Orchidaceae</taxon>
        <taxon>Vanilloideae</taxon>
        <taxon>Vanilleae</taxon>
        <taxon>Vanilla</taxon>
    </lineage>
</organism>
<dbReference type="PANTHER" id="PTHR47926:SF500">
    <property type="entry name" value="REPEAT-CONTAINING PROTEIN, PUTATIVE-RELATED"/>
    <property type="match status" value="1"/>
</dbReference>
<accession>A0A835UBK5</accession>
<evidence type="ECO:0000313" key="4">
    <source>
        <dbReference type="EMBL" id="KAG0455243.1"/>
    </source>
</evidence>
<dbReference type="FunFam" id="1.25.40.10:FF:000031">
    <property type="entry name" value="Pentatricopeptide repeat-containing protein mitochondrial"/>
    <property type="match status" value="1"/>
</dbReference>
<keyword evidence="5" id="KW-1185">Reference proteome</keyword>
<dbReference type="Proteomes" id="UP000636800">
    <property type="component" value="Chromosome 13"/>
</dbReference>
<dbReference type="Pfam" id="PF20431">
    <property type="entry name" value="E_motif"/>
    <property type="match status" value="1"/>
</dbReference>
<dbReference type="FunFam" id="1.25.40.10:FF:000158">
    <property type="entry name" value="pentatricopeptide repeat-containing protein At2g33680"/>
    <property type="match status" value="1"/>
</dbReference>
<dbReference type="InterPro" id="IPR046849">
    <property type="entry name" value="E2_motif"/>
</dbReference>
<dbReference type="InterPro" id="IPR011990">
    <property type="entry name" value="TPR-like_helical_dom_sf"/>
</dbReference>
<feature type="repeat" description="PPR" evidence="2">
    <location>
        <begin position="172"/>
        <end position="206"/>
    </location>
</feature>
<dbReference type="Pfam" id="PF01535">
    <property type="entry name" value="PPR"/>
    <property type="match status" value="2"/>
</dbReference>
<reference evidence="4 5" key="1">
    <citation type="journal article" date="2020" name="Nat. Food">
        <title>A phased Vanilla planifolia genome enables genetic improvement of flavour and production.</title>
        <authorList>
            <person name="Hasing T."/>
            <person name="Tang H."/>
            <person name="Brym M."/>
            <person name="Khazi F."/>
            <person name="Huang T."/>
            <person name="Chambers A.H."/>
        </authorList>
    </citation>
    <scope>NUCLEOTIDE SEQUENCE [LARGE SCALE GENOMIC DNA]</scope>
    <source>
        <tissue evidence="4">Leaf</tissue>
    </source>
</reference>
<dbReference type="AlphaFoldDB" id="A0A835UBK5"/>
<dbReference type="NCBIfam" id="TIGR00756">
    <property type="entry name" value="PPR"/>
    <property type="match status" value="3"/>
</dbReference>
<dbReference type="OrthoDB" id="1898716at2759"/>
<evidence type="ECO:0000256" key="1">
    <source>
        <dbReference type="ARBA" id="ARBA00022737"/>
    </source>
</evidence>
<proteinExistence type="predicted"/>
<evidence type="ECO:0000313" key="5">
    <source>
        <dbReference type="Proteomes" id="UP000636800"/>
    </source>
</evidence>
<dbReference type="Pfam" id="PF14432">
    <property type="entry name" value="DYW_deaminase"/>
    <property type="match status" value="1"/>
</dbReference>
<dbReference type="InterPro" id="IPR002885">
    <property type="entry name" value="PPR_rpt"/>
</dbReference>
<dbReference type="Pfam" id="PF13041">
    <property type="entry name" value="PPR_2"/>
    <property type="match status" value="1"/>
</dbReference>
<comment type="caution">
    <text evidence="4">The sequence shown here is derived from an EMBL/GenBank/DDBJ whole genome shotgun (WGS) entry which is preliminary data.</text>
</comment>
<dbReference type="GO" id="GO:0008270">
    <property type="term" value="F:zinc ion binding"/>
    <property type="evidence" value="ECO:0007669"/>
    <property type="project" value="InterPro"/>
</dbReference>
<feature type="repeat" description="PPR" evidence="2">
    <location>
        <begin position="304"/>
        <end position="338"/>
    </location>
</feature>
<dbReference type="InterPro" id="IPR032867">
    <property type="entry name" value="DYW_dom"/>
</dbReference>
<sequence length="580" mass="64899">MNSIYKVRTEQSDYDRCNLQFTALRLGSCMIRYFSSNAVHSRIVSLLKAISSPIHLKQAHGRIITQGLQCSPSILSATTLSYIHFSLLDSALLVFRYIPNPSDFLWNMMIRSSATHGQFQISLLLYSKLLSSCLPPGKFAFPFALKSCAGLSDLQRGRQIHQQSISFACAQDLFVDAALVDMYCKCGDVQSARQVFDRMTQRDLVSWTAMVSGYAHNGCSIETLEFFKLMQDADVKATRVGLLSVFLACGQLGALSKGECFHGYVIQTGFQEDISVLTAVLDMYAKCGNLTTARMVFHGAGGKDIVCWSAMIASYGYHGLGKEAVSTLNQMMDAGVMPNDATFTSILSACSHSGLFEEGRLKEAQEFMEQMPMAPNSSLLGSLLGACRVHGDLELGEKIADRILDSDPRCSGYYVILSNMYASRSRWNHIEKLRKRMSGRQVCKEQGISFIEFHHQIHKFGVGDRSHPQSEEIYSYLDKLLTRMKQLGYIPQLEFSLHDVEDENKELALSYHSERLAIAFGLINTIPGTPIRVMKNLRVCGDCHNAIKLITLIVKREIILRDTNRFHHFDKGVCSCGDHW</sequence>
<dbReference type="InterPro" id="IPR046960">
    <property type="entry name" value="PPR_At4g14850-like_plant"/>
</dbReference>
<keyword evidence="1" id="KW-0677">Repeat</keyword>
<dbReference type="GO" id="GO:0099402">
    <property type="term" value="P:plant organ development"/>
    <property type="evidence" value="ECO:0007669"/>
    <property type="project" value="UniProtKB-ARBA"/>
</dbReference>
<dbReference type="PROSITE" id="PS51375">
    <property type="entry name" value="PPR"/>
    <property type="match status" value="2"/>
</dbReference>
<dbReference type="FunFam" id="1.25.40.10:FF:000344">
    <property type="entry name" value="Pentatricopeptide repeat-containing protein"/>
    <property type="match status" value="1"/>
</dbReference>
<dbReference type="PANTHER" id="PTHR47926">
    <property type="entry name" value="PENTATRICOPEPTIDE REPEAT-CONTAINING PROTEIN"/>
    <property type="match status" value="1"/>
</dbReference>
<dbReference type="GO" id="GO:0009451">
    <property type="term" value="P:RNA modification"/>
    <property type="evidence" value="ECO:0007669"/>
    <property type="project" value="InterPro"/>
</dbReference>
<name>A0A835UBK5_VANPL</name>
<dbReference type="GO" id="GO:0003723">
    <property type="term" value="F:RNA binding"/>
    <property type="evidence" value="ECO:0007669"/>
    <property type="project" value="InterPro"/>
</dbReference>
<dbReference type="Gene3D" id="1.25.40.10">
    <property type="entry name" value="Tetratricopeptide repeat domain"/>
    <property type="match status" value="2"/>
</dbReference>
<evidence type="ECO:0000256" key="2">
    <source>
        <dbReference type="PROSITE-ProRule" id="PRU00708"/>
    </source>
</evidence>
<protein>
    <recommendedName>
        <fullName evidence="3">DYW domain-containing protein</fullName>
    </recommendedName>
</protein>
<dbReference type="SUPFAM" id="SSF48452">
    <property type="entry name" value="TPR-like"/>
    <property type="match status" value="1"/>
</dbReference>
<evidence type="ECO:0000259" key="3">
    <source>
        <dbReference type="Pfam" id="PF14432"/>
    </source>
</evidence>
<dbReference type="EMBL" id="JADCNL010000013">
    <property type="protein sequence ID" value="KAG0455243.1"/>
    <property type="molecule type" value="Genomic_DNA"/>
</dbReference>
<dbReference type="InterPro" id="IPR046848">
    <property type="entry name" value="E_motif"/>
</dbReference>
<feature type="domain" description="DYW" evidence="3">
    <location>
        <begin position="488"/>
        <end position="580"/>
    </location>
</feature>